<feature type="compositionally biased region" description="Basic residues" evidence="1">
    <location>
        <begin position="148"/>
        <end position="159"/>
    </location>
</feature>
<dbReference type="Proteomes" id="UP001239994">
    <property type="component" value="Unassembled WGS sequence"/>
</dbReference>
<dbReference type="EMBL" id="JAROKS010000009">
    <property type="protein sequence ID" value="KAK1801455.1"/>
    <property type="molecule type" value="Genomic_DNA"/>
</dbReference>
<name>A0AAD8ZQ16_9TELE</name>
<proteinExistence type="predicted"/>
<evidence type="ECO:0000256" key="1">
    <source>
        <dbReference type="SAM" id="MobiDB-lite"/>
    </source>
</evidence>
<accession>A0AAD8ZQ16</accession>
<feature type="region of interest" description="Disordered" evidence="1">
    <location>
        <begin position="148"/>
        <end position="180"/>
    </location>
</feature>
<evidence type="ECO:0000313" key="3">
    <source>
        <dbReference type="Proteomes" id="UP001239994"/>
    </source>
</evidence>
<sequence>MASLESAEVYIPRDACVRTIRLQDLPSSISRKIGNCLRASEHERQACRRSSPTATWICPVELRPEAGERPAAGRTLVPLEGQVCLPVVSASLLAHRLLQEALPYGNRSHSPAGPDGGAAPVSCSRVSAGRRNAMILYDGQIFLSVRKTKNQGRGTRHTIPHNAGAGRPQNDGWSKQEPACQVPGLESVQNEHHMEETDNGVQQDGLPSGSVYSNDAAVTERLVGDSRRSLSGLEADVMGGAERSCAVDAEGRVQMLPAEVPRDDAESCQAVHVGEVGGTDVHWDSCGPSSGDRPLRELHCRDTAGSAPQARAPPPVPGWQEHGGVGGAGHDHREKPYLTCLTLTPTADVSDSSVFDELEKMERISHLRASLRVKEAELNKVKTLK</sequence>
<feature type="region of interest" description="Disordered" evidence="1">
    <location>
        <begin position="192"/>
        <end position="212"/>
    </location>
</feature>
<evidence type="ECO:0000313" key="2">
    <source>
        <dbReference type="EMBL" id="KAK1801455.1"/>
    </source>
</evidence>
<dbReference type="AlphaFoldDB" id="A0AAD8ZQ16"/>
<keyword evidence="3" id="KW-1185">Reference proteome</keyword>
<reference evidence="2" key="1">
    <citation type="submission" date="2023-03" db="EMBL/GenBank/DDBJ databases">
        <title>Electrophorus voltai genome.</title>
        <authorList>
            <person name="Bian C."/>
        </authorList>
    </citation>
    <scope>NUCLEOTIDE SEQUENCE</scope>
    <source>
        <strain evidence="2">CB-2022</strain>
        <tissue evidence="2">Muscle</tissue>
    </source>
</reference>
<protein>
    <submittedName>
        <fullName evidence="2">Uncharacterized protein</fullName>
    </submittedName>
</protein>
<comment type="caution">
    <text evidence="2">The sequence shown here is derived from an EMBL/GenBank/DDBJ whole genome shotgun (WGS) entry which is preliminary data.</text>
</comment>
<organism evidence="2 3">
    <name type="scientific">Electrophorus voltai</name>
    <dbReference type="NCBI Taxonomy" id="2609070"/>
    <lineage>
        <taxon>Eukaryota</taxon>
        <taxon>Metazoa</taxon>
        <taxon>Chordata</taxon>
        <taxon>Craniata</taxon>
        <taxon>Vertebrata</taxon>
        <taxon>Euteleostomi</taxon>
        <taxon>Actinopterygii</taxon>
        <taxon>Neopterygii</taxon>
        <taxon>Teleostei</taxon>
        <taxon>Ostariophysi</taxon>
        <taxon>Gymnotiformes</taxon>
        <taxon>Gymnotoidei</taxon>
        <taxon>Gymnotidae</taxon>
        <taxon>Electrophorus</taxon>
    </lineage>
</organism>
<gene>
    <name evidence="2" type="ORF">P4O66_022716</name>
</gene>